<sequence>MTAFCAEHLTRDAFLGGRLHLFQPRDGYRAGIDPVLLAASIPARPGQSVLELGCGAGAAVLCLATRVPDLSSVGVELQPAYAELARRNAHDNRIDLAVVTADLSELPQPVRHSRFDHVLANPPYYRAGAHSPARDDGRALALGERATQLSDWITVAARRLVPKGYLHMIQRVDRVPDMLAACEKRLGSVELLPFAARAGRAPHLVILRARKEGRAAFRLHAPVILHDGPRHQEDGESYAAELNRILRDGRALEWPIS</sequence>
<dbReference type="PANTHER" id="PTHR47739">
    <property type="entry name" value="TRNA1(VAL) (ADENINE(37)-N6)-METHYLTRANSFERASE"/>
    <property type="match status" value="1"/>
</dbReference>
<dbReference type="GO" id="GO:0008757">
    <property type="term" value="F:S-adenosylmethionine-dependent methyltransferase activity"/>
    <property type="evidence" value="ECO:0007669"/>
    <property type="project" value="UniProtKB-ARBA"/>
</dbReference>
<dbReference type="InterPro" id="IPR050210">
    <property type="entry name" value="tRNA_Adenine-N(6)_MTase"/>
</dbReference>
<dbReference type="PANTHER" id="PTHR47739:SF1">
    <property type="entry name" value="TRNA1(VAL) (ADENINE(37)-N6)-METHYLTRANSFERASE"/>
    <property type="match status" value="1"/>
</dbReference>
<dbReference type="GO" id="GO:0008170">
    <property type="term" value="F:N-methyltransferase activity"/>
    <property type="evidence" value="ECO:0007669"/>
    <property type="project" value="UniProtKB-ARBA"/>
</dbReference>
<evidence type="ECO:0000256" key="2">
    <source>
        <dbReference type="ARBA" id="ARBA00022691"/>
    </source>
</evidence>
<dbReference type="eggNOG" id="COG4123">
    <property type="taxonomic scope" value="Bacteria"/>
</dbReference>
<evidence type="ECO:0000313" key="4">
    <source>
        <dbReference type="EMBL" id="SFT39362.1"/>
    </source>
</evidence>
<evidence type="ECO:0000313" key="5">
    <source>
        <dbReference type="Proteomes" id="UP000182466"/>
    </source>
</evidence>
<feature type="domain" description="Methyltransferase small" evidence="3">
    <location>
        <begin position="36"/>
        <end position="129"/>
    </location>
</feature>
<evidence type="ECO:0000259" key="3">
    <source>
        <dbReference type="Pfam" id="PF05175"/>
    </source>
</evidence>
<name>A0A1I6XMW1_9RHOB</name>
<keyword evidence="2" id="KW-0949">S-adenosyl-L-methionine</keyword>
<dbReference type="OrthoDB" id="5489421at2"/>
<dbReference type="SUPFAM" id="SSF53335">
    <property type="entry name" value="S-adenosyl-L-methionine-dependent methyltransferases"/>
    <property type="match status" value="1"/>
</dbReference>
<keyword evidence="1 4" id="KW-0808">Transferase</keyword>
<dbReference type="Pfam" id="PF05175">
    <property type="entry name" value="MTS"/>
    <property type="match status" value="1"/>
</dbReference>
<dbReference type="GO" id="GO:0003676">
    <property type="term" value="F:nucleic acid binding"/>
    <property type="evidence" value="ECO:0007669"/>
    <property type="project" value="InterPro"/>
</dbReference>
<gene>
    <name evidence="4" type="ORF">SAMN05216236_101338</name>
</gene>
<dbReference type="InterPro" id="IPR007848">
    <property type="entry name" value="Small_mtfrase_dom"/>
</dbReference>
<keyword evidence="5" id="KW-1185">Reference proteome</keyword>
<organism evidence="4 5">
    <name type="scientific">Sedimentitalea nanhaiensis</name>
    <dbReference type="NCBI Taxonomy" id="999627"/>
    <lineage>
        <taxon>Bacteria</taxon>
        <taxon>Pseudomonadati</taxon>
        <taxon>Pseudomonadota</taxon>
        <taxon>Alphaproteobacteria</taxon>
        <taxon>Rhodobacterales</taxon>
        <taxon>Paracoccaceae</taxon>
        <taxon>Sedimentitalea</taxon>
    </lineage>
</organism>
<dbReference type="Gene3D" id="3.40.50.150">
    <property type="entry name" value="Vaccinia Virus protein VP39"/>
    <property type="match status" value="1"/>
</dbReference>
<dbReference type="InterPro" id="IPR002052">
    <property type="entry name" value="DNA_methylase_N6_adenine_CS"/>
</dbReference>
<dbReference type="CDD" id="cd02440">
    <property type="entry name" value="AdoMet_MTases"/>
    <property type="match status" value="1"/>
</dbReference>
<dbReference type="GO" id="GO:0032259">
    <property type="term" value="P:methylation"/>
    <property type="evidence" value="ECO:0007669"/>
    <property type="project" value="UniProtKB-KW"/>
</dbReference>
<dbReference type="AlphaFoldDB" id="A0A1I6XMW1"/>
<dbReference type="STRING" id="999627.SAMN05216236_101338"/>
<proteinExistence type="predicted"/>
<reference evidence="4 5" key="1">
    <citation type="submission" date="2016-10" db="EMBL/GenBank/DDBJ databases">
        <authorList>
            <person name="de Groot N.N."/>
        </authorList>
    </citation>
    <scope>NUCLEOTIDE SEQUENCE [LARGE SCALE GENOMIC DNA]</scope>
    <source>
        <strain evidence="4 5">CGMCC 1.10959</strain>
    </source>
</reference>
<dbReference type="InterPro" id="IPR029063">
    <property type="entry name" value="SAM-dependent_MTases_sf"/>
</dbReference>
<dbReference type="EMBL" id="FPAW01000001">
    <property type="protein sequence ID" value="SFT39362.1"/>
    <property type="molecule type" value="Genomic_DNA"/>
</dbReference>
<protein>
    <submittedName>
        <fullName evidence="4">tRNA1(Val) A37 N6-methylase TrmN6</fullName>
    </submittedName>
</protein>
<dbReference type="PROSITE" id="PS00092">
    <property type="entry name" value="N6_MTASE"/>
    <property type="match status" value="1"/>
</dbReference>
<keyword evidence="1 4" id="KW-0489">Methyltransferase</keyword>
<evidence type="ECO:0000256" key="1">
    <source>
        <dbReference type="ARBA" id="ARBA00022603"/>
    </source>
</evidence>
<dbReference type="Proteomes" id="UP000182466">
    <property type="component" value="Unassembled WGS sequence"/>
</dbReference>
<accession>A0A1I6XMW1</accession>